<dbReference type="KEGG" id="ccot:CCAX7_005190"/>
<sequence length="160" mass="18478">MHRSELKEMLRKATSGVQLTVSESNYIKSTYKELREEYEKVLEDSAEDEVKVLAISQALSSLEAKKISGPEFVSEVIYSVYVLKDKRKRDRMLRSEIAYRMALAAYFYDHVKAIKKIPANVPVTSEFLFQINELDSSLKDYQKYKAHSEVRELSSRKAVA</sequence>
<keyword evidence="2" id="KW-1185">Reference proteome</keyword>
<protein>
    <submittedName>
        <fullName evidence="1">Uncharacterized protein</fullName>
    </submittedName>
</protein>
<gene>
    <name evidence="1" type="ORF">CCAX7_005190</name>
</gene>
<accession>A0A9N7KY37</accession>
<dbReference type="EMBL" id="AP025739">
    <property type="protein sequence ID" value="BDI28468.1"/>
    <property type="molecule type" value="Genomic_DNA"/>
</dbReference>
<evidence type="ECO:0000313" key="2">
    <source>
        <dbReference type="Proteomes" id="UP000287394"/>
    </source>
</evidence>
<evidence type="ECO:0000313" key="1">
    <source>
        <dbReference type="EMBL" id="BDI28468.1"/>
    </source>
</evidence>
<proteinExistence type="predicted"/>
<organism evidence="1 2">
    <name type="scientific">Capsulimonas corticalis</name>
    <dbReference type="NCBI Taxonomy" id="2219043"/>
    <lineage>
        <taxon>Bacteria</taxon>
        <taxon>Bacillati</taxon>
        <taxon>Armatimonadota</taxon>
        <taxon>Armatimonadia</taxon>
        <taxon>Capsulimonadales</taxon>
        <taxon>Capsulimonadaceae</taxon>
        <taxon>Capsulimonas</taxon>
    </lineage>
</organism>
<name>A0A9N7KY37_9BACT</name>
<reference evidence="1 2" key="1">
    <citation type="journal article" date="2019" name="Int. J. Syst. Evol. Microbiol.">
        <title>Capsulimonas corticalis gen. nov., sp. nov., an aerobic capsulated bacterium, of a novel bacterial order, Capsulimonadales ord. nov., of the class Armatimonadia of the phylum Armatimonadetes.</title>
        <authorList>
            <person name="Li J."/>
            <person name="Kudo C."/>
            <person name="Tonouchi A."/>
        </authorList>
    </citation>
    <scope>NUCLEOTIDE SEQUENCE [LARGE SCALE GENOMIC DNA]</scope>
    <source>
        <strain evidence="1 2">AX-7</strain>
    </source>
</reference>
<dbReference type="AlphaFoldDB" id="A0A9N7KY37"/>
<dbReference type="Proteomes" id="UP000287394">
    <property type="component" value="Chromosome"/>
</dbReference>